<evidence type="ECO:0000256" key="4">
    <source>
        <dbReference type="ARBA" id="ARBA00022989"/>
    </source>
</evidence>
<evidence type="ECO:0000313" key="8">
    <source>
        <dbReference type="Proteomes" id="UP000198535"/>
    </source>
</evidence>
<keyword evidence="8" id="KW-1185">Reference proteome</keyword>
<dbReference type="STRING" id="487685.SAMN04488696_2213"/>
<accession>A0A1I4T5V4</accession>
<feature type="transmembrane region" description="Helical" evidence="6">
    <location>
        <begin position="117"/>
        <end position="135"/>
    </location>
</feature>
<evidence type="ECO:0000313" key="7">
    <source>
        <dbReference type="EMBL" id="SFM72124.1"/>
    </source>
</evidence>
<evidence type="ECO:0000256" key="2">
    <source>
        <dbReference type="ARBA" id="ARBA00022475"/>
    </source>
</evidence>
<feature type="transmembrane region" description="Helical" evidence="6">
    <location>
        <begin position="21"/>
        <end position="45"/>
    </location>
</feature>
<comment type="subcellular location">
    <subcellularLocation>
        <location evidence="1">Cell membrane</location>
        <topology evidence="1">Multi-pass membrane protein</topology>
    </subcellularLocation>
</comment>
<reference evidence="8" key="1">
    <citation type="submission" date="2016-10" db="EMBL/GenBank/DDBJ databases">
        <authorList>
            <person name="Varghese N."/>
            <person name="Submissions S."/>
        </authorList>
    </citation>
    <scope>NUCLEOTIDE SEQUENCE [LARGE SCALE GENOMIC DNA]</scope>
    <source>
        <strain evidence="8">Mob M</strain>
    </source>
</reference>
<name>A0A1I4T5V4_9EURY</name>
<proteinExistence type="predicted"/>
<evidence type="ECO:0000256" key="5">
    <source>
        <dbReference type="ARBA" id="ARBA00023136"/>
    </source>
</evidence>
<dbReference type="Pfam" id="PF06146">
    <property type="entry name" value="PsiE"/>
    <property type="match status" value="1"/>
</dbReference>
<keyword evidence="5 6" id="KW-0472">Membrane</keyword>
<feature type="transmembrane region" description="Helical" evidence="6">
    <location>
        <begin position="57"/>
        <end position="79"/>
    </location>
</feature>
<dbReference type="Proteomes" id="UP000198535">
    <property type="component" value="Unassembled WGS sequence"/>
</dbReference>
<sequence length="157" mass="17767">MGYGVVMVFDMSTHEKIFRKVINLVTVIVLYILLLAIIIGVFNVFQNIGLVWLKKGGFSQVVYSVLTIFVLIDFFKAFADYQVHERIRLTYVTDATILIVMREITVLIYGHEFENDTLLVFAALILVLGIVRAIAVKFPPFECPGSISVSCEDEQVK</sequence>
<dbReference type="EMBL" id="FOUJ01000004">
    <property type="protein sequence ID" value="SFM72124.1"/>
    <property type="molecule type" value="Genomic_DNA"/>
</dbReference>
<evidence type="ECO:0000256" key="6">
    <source>
        <dbReference type="SAM" id="Phobius"/>
    </source>
</evidence>
<keyword evidence="3 6" id="KW-0812">Transmembrane</keyword>
<evidence type="ECO:0000256" key="1">
    <source>
        <dbReference type="ARBA" id="ARBA00004651"/>
    </source>
</evidence>
<dbReference type="GO" id="GO:0005886">
    <property type="term" value="C:plasma membrane"/>
    <property type="evidence" value="ECO:0007669"/>
    <property type="project" value="UniProtKB-SubCell"/>
</dbReference>
<dbReference type="InterPro" id="IPR020948">
    <property type="entry name" value="P_starv_induced_PsiE-like"/>
</dbReference>
<keyword evidence="4 6" id="KW-1133">Transmembrane helix</keyword>
<protein>
    <submittedName>
        <fullName evidence="7">Uncharacterized membrane protein, DUF373 family</fullName>
    </submittedName>
</protein>
<organism evidence="7 8">
    <name type="scientific">Methanolobus profundi</name>
    <dbReference type="NCBI Taxonomy" id="487685"/>
    <lineage>
        <taxon>Archaea</taxon>
        <taxon>Methanobacteriati</taxon>
        <taxon>Methanobacteriota</taxon>
        <taxon>Stenosarchaea group</taxon>
        <taxon>Methanomicrobia</taxon>
        <taxon>Methanosarcinales</taxon>
        <taxon>Methanosarcinaceae</taxon>
        <taxon>Methanolobus</taxon>
    </lineage>
</organism>
<keyword evidence="2" id="KW-1003">Cell membrane</keyword>
<dbReference type="AlphaFoldDB" id="A0A1I4T5V4"/>
<gene>
    <name evidence="7" type="ORF">SAMN04488696_2213</name>
</gene>
<evidence type="ECO:0000256" key="3">
    <source>
        <dbReference type="ARBA" id="ARBA00022692"/>
    </source>
</evidence>